<dbReference type="Pfam" id="PF10991">
    <property type="entry name" value="Enc34_ssDNA-bd"/>
    <property type="match status" value="1"/>
</dbReference>
<proteinExistence type="predicted"/>
<protein>
    <submittedName>
        <fullName evidence="2">Uncharacterized protein</fullName>
    </submittedName>
</protein>
<feature type="compositionally biased region" description="Acidic residues" evidence="1">
    <location>
        <begin position="48"/>
        <end position="63"/>
    </location>
</feature>
<name>A0ABN0SXW1_9FIRM</name>
<dbReference type="EMBL" id="BAAACR010000002">
    <property type="protein sequence ID" value="GAA0205610.1"/>
    <property type="molecule type" value="Genomic_DNA"/>
</dbReference>
<evidence type="ECO:0000313" key="2">
    <source>
        <dbReference type="EMBL" id="GAA0205610.1"/>
    </source>
</evidence>
<accession>A0ABN0SXW1</accession>
<reference evidence="2 3" key="1">
    <citation type="journal article" date="2019" name="Int. J. Syst. Evol. Microbiol.">
        <title>The Global Catalogue of Microorganisms (GCM) 10K type strain sequencing project: providing services to taxonomists for standard genome sequencing and annotation.</title>
        <authorList>
            <consortium name="The Broad Institute Genomics Platform"/>
            <consortium name="The Broad Institute Genome Sequencing Center for Infectious Disease"/>
            <person name="Wu L."/>
            <person name="Ma J."/>
        </authorList>
    </citation>
    <scope>NUCLEOTIDE SEQUENCE [LARGE SCALE GENOMIC DNA]</scope>
    <source>
        <strain evidence="2 3">JCM 8542</strain>
    </source>
</reference>
<dbReference type="SUPFAM" id="SSF50249">
    <property type="entry name" value="Nucleic acid-binding proteins"/>
    <property type="match status" value="1"/>
</dbReference>
<sequence>MYSGCYANVSVTFFAFNTQGNVGIGCGLGNIQKVRDGDHLTGERSADEDFEDLGSDDDDDFLS</sequence>
<evidence type="ECO:0000313" key="3">
    <source>
        <dbReference type="Proteomes" id="UP001500399"/>
    </source>
</evidence>
<feature type="region of interest" description="Disordered" evidence="1">
    <location>
        <begin position="39"/>
        <end position="63"/>
    </location>
</feature>
<dbReference type="InterPro" id="IPR022595">
    <property type="entry name" value="Enc34_ssDNA-bd"/>
</dbReference>
<keyword evidence="3" id="KW-1185">Reference proteome</keyword>
<dbReference type="InterPro" id="IPR012340">
    <property type="entry name" value="NA-bd_OB-fold"/>
</dbReference>
<organism evidence="2 3">
    <name type="scientific">Selenomonas dianae</name>
    <dbReference type="NCBI Taxonomy" id="135079"/>
    <lineage>
        <taxon>Bacteria</taxon>
        <taxon>Bacillati</taxon>
        <taxon>Bacillota</taxon>
        <taxon>Negativicutes</taxon>
        <taxon>Selenomonadales</taxon>
        <taxon>Selenomonadaceae</taxon>
        <taxon>Selenomonas</taxon>
    </lineage>
</organism>
<comment type="caution">
    <text evidence="2">The sequence shown here is derived from an EMBL/GenBank/DDBJ whole genome shotgun (WGS) entry which is preliminary data.</text>
</comment>
<dbReference type="Proteomes" id="UP001500399">
    <property type="component" value="Unassembled WGS sequence"/>
</dbReference>
<gene>
    <name evidence="2" type="ORF">GCM10008919_06150</name>
</gene>
<evidence type="ECO:0000256" key="1">
    <source>
        <dbReference type="SAM" id="MobiDB-lite"/>
    </source>
</evidence>
<dbReference type="Gene3D" id="2.40.50.140">
    <property type="entry name" value="Nucleic acid-binding proteins"/>
    <property type="match status" value="1"/>
</dbReference>